<gene>
    <name evidence="13" type="ORF">J8C05_11645</name>
</gene>
<dbReference type="Gene3D" id="1.10.3730.20">
    <property type="match status" value="1"/>
</dbReference>
<keyword evidence="4" id="KW-0997">Cell inner membrane</keyword>
<keyword evidence="6 11" id="KW-0812">Transmembrane</keyword>
<keyword evidence="9" id="KW-0443">Lipid metabolism</keyword>
<dbReference type="Pfam" id="PF00892">
    <property type="entry name" value="EamA"/>
    <property type="match status" value="1"/>
</dbReference>
<keyword evidence="8 11" id="KW-1133">Transmembrane helix</keyword>
<dbReference type="PANTHER" id="PTHR30561">
    <property type="entry name" value="SMR FAMILY PROTON-DEPENDENT DRUG EFFLUX TRANSPORTER SUGE"/>
    <property type="match status" value="1"/>
</dbReference>
<evidence type="ECO:0000259" key="12">
    <source>
        <dbReference type="Pfam" id="PF00892"/>
    </source>
</evidence>
<keyword evidence="2" id="KW-1003">Cell membrane</keyword>
<protein>
    <submittedName>
        <fullName evidence="13">EamA family transporter</fullName>
    </submittedName>
</protein>
<evidence type="ECO:0000256" key="7">
    <source>
        <dbReference type="ARBA" id="ARBA00022985"/>
    </source>
</evidence>
<dbReference type="SUPFAM" id="SSF103481">
    <property type="entry name" value="Multidrug resistance efflux transporter EmrE"/>
    <property type="match status" value="1"/>
</dbReference>
<sequence>MTASVSVVIALIAGIVVFGTVGDLILSRTMKQVGRDDLRTWRDALRLAGRTLGAPGFYLGVACMAGAFVSLLAALSVAPVSLVEPATALSFVLNTLGAQFLLKERVNPTRWMGTLLVTGGAYLLFF</sequence>
<comment type="subcellular location">
    <subcellularLocation>
        <location evidence="1">Cell membrane</location>
        <topology evidence="1">Multi-pass membrane protein</topology>
    </subcellularLocation>
</comment>
<evidence type="ECO:0000256" key="9">
    <source>
        <dbReference type="ARBA" id="ARBA00023098"/>
    </source>
</evidence>
<evidence type="ECO:0000256" key="4">
    <source>
        <dbReference type="ARBA" id="ARBA00022519"/>
    </source>
</evidence>
<proteinExistence type="predicted"/>
<organism evidence="13 14">
    <name type="scientific">Chloracidobacterium sp. N</name>
    <dbReference type="NCBI Taxonomy" id="2821540"/>
    <lineage>
        <taxon>Bacteria</taxon>
        <taxon>Pseudomonadati</taxon>
        <taxon>Acidobacteriota</taxon>
        <taxon>Terriglobia</taxon>
        <taxon>Terriglobales</taxon>
        <taxon>Acidobacteriaceae</taxon>
        <taxon>Chloracidobacterium</taxon>
        <taxon>Chloracidobacterium aggregatum</taxon>
    </lineage>
</organism>
<evidence type="ECO:0000256" key="2">
    <source>
        <dbReference type="ARBA" id="ARBA00022475"/>
    </source>
</evidence>
<keyword evidence="7" id="KW-0448">Lipopolysaccharide biosynthesis</keyword>
<evidence type="ECO:0000256" key="3">
    <source>
        <dbReference type="ARBA" id="ARBA00022516"/>
    </source>
</evidence>
<evidence type="ECO:0000256" key="11">
    <source>
        <dbReference type="SAM" id="Phobius"/>
    </source>
</evidence>
<evidence type="ECO:0000256" key="8">
    <source>
        <dbReference type="ARBA" id="ARBA00022989"/>
    </source>
</evidence>
<dbReference type="InterPro" id="IPR000620">
    <property type="entry name" value="EamA_dom"/>
</dbReference>
<feature type="transmembrane region" description="Helical" evidence="11">
    <location>
        <begin position="6"/>
        <end position="26"/>
    </location>
</feature>
<dbReference type="InterPro" id="IPR000390">
    <property type="entry name" value="Small_drug/metabolite_transptr"/>
</dbReference>
<feature type="transmembrane region" description="Helical" evidence="11">
    <location>
        <begin position="82"/>
        <end position="102"/>
    </location>
</feature>
<name>A0ABX8B3B0_9BACT</name>
<feature type="transmembrane region" description="Helical" evidence="11">
    <location>
        <begin position="47"/>
        <end position="76"/>
    </location>
</feature>
<feature type="domain" description="EamA" evidence="12">
    <location>
        <begin position="9"/>
        <end position="125"/>
    </location>
</feature>
<dbReference type="EMBL" id="CP072643">
    <property type="protein sequence ID" value="QUV95488.1"/>
    <property type="molecule type" value="Genomic_DNA"/>
</dbReference>
<keyword evidence="14" id="KW-1185">Reference proteome</keyword>
<keyword evidence="3" id="KW-0444">Lipid biosynthesis</keyword>
<dbReference type="Proteomes" id="UP000677668">
    <property type="component" value="Chromosome 2"/>
</dbReference>
<accession>A0ABX8B3B0</accession>
<dbReference type="RefSeq" id="WP_211423709.1">
    <property type="nucleotide sequence ID" value="NZ_CP072643.1"/>
</dbReference>
<evidence type="ECO:0000256" key="6">
    <source>
        <dbReference type="ARBA" id="ARBA00022692"/>
    </source>
</evidence>
<evidence type="ECO:0000256" key="1">
    <source>
        <dbReference type="ARBA" id="ARBA00004651"/>
    </source>
</evidence>
<keyword evidence="5" id="KW-0441">Lipid A biosynthesis</keyword>
<keyword evidence="10 11" id="KW-0472">Membrane</keyword>
<evidence type="ECO:0000256" key="5">
    <source>
        <dbReference type="ARBA" id="ARBA00022556"/>
    </source>
</evidence>
<evidence type="ECO:0000313" key="14">
    <source>
        <dbReference type="Proteomes" id="UP000677668"/>
    </source>
</evidence>
<evidence type="ECO:0000313" key="13">
    <source>
        <dbReference type="EMBL" id="QUV95488.1"/>
    </source>
</evidence>
<reference evidence="13 14" key="1">
    <citation type="submission" date="2021-03" db="EMBL/GenBank/DDBJ databases">
        <title>Genomic and phenotypic characterization of Chloracidobacterium isolates provides evidence for multiple species.</title>
        <authorList>
            <person name="Saini M.K."/>
            <person name="Costas A.M.G."/>
            <person name="Tank M."/>
            <person name="Bryant D.A."/>
        </authorList>
    </citation>
    <scope>NUCLEOTIDE SEQUENCE [LARGE SCALE GENOMIC DNA]</scope>
    <source>
        <strain evidence="13 14">N</strain>
    </source>
</reference>
<evidence type="ECO:0000256" key="10">
    <source>
        <dbReference type="ARBA" id="ARBA00023136"/>
    </source>
</evidence>
<dbReference type="PANTHER" id="PTHR30561:SF9">
    <property type="entry name" value="4-AMINO-4-DEOXY-L-ARABINOSE-PHOSPHOUNDECAPRENOL FLIPPASE SUBUNIT ARNF-RELATED"/>
    <property type="match status" value="1"/>
</dbReference>
<dbReference type="InterPro" id="IPR037185">
    <property type="entry name" value="EmrE-like"/>
</dbReference>